<feature type="compositionally biased region" description="Low complexity" evidence="1">
    <location>
        <begin position="263"/>
        <end position="282"/>
    </location>
</feature>
<feature type="compositionally biased region" description="Polar residues" evidence="1">
    <location>
        <begin position="567"/>
        <end position="577"/>
    </location>
</feature>
<keyword evidence="4" id="KW-1185">Reference proteome</keyword>
<gene>
    <name evidence="3" type="ORF">PIIN_07101</name>
</gene>
<dbReference type="EMBL" id="CAFZ01000205">
    <property type="protein sequence ID" value="CCA73147.1"/>
    <property type="molecule type" value="Genomic_DNA"/>
</dbReference>
<feature type="compositionally biased region" description="Polar residues" evidence="1">
    <location>
        <begin position="183"/>
        <end position="196"/>
    </location>
</feature>
<feature type="region of interest" description="Disordered" evidence="1">
    <location>
        <begin position="304"/>
        <end position="329"/>
    </location>
</feature>
<proteinExistence type="predicted"/>
<feature type="region of interest" description="Disordered" evidence="1">
    <location>
        <begin position="257"/>
        <end position="286"/>
    </location>
</feature>
<protein>
    <recommendedName>
        <fullName evidence="2">Nitrogen regulatory protein areA GATA-like domain-containing protein</fullName>
    </recommendedName>
</protein>
<feature type="compositionally biased region" description="Basic and acidic residues" evidence="1">
    <location>
        <begin position="353"/>
        <end position="364"/>
    </location>
</feature>
<evidence type="ECO:0000256" key="1">
    <source>
        <dbReference type="SAM" id="MobiDB-lite"/>
    </source>
</evidence>
<feature type="region of interest" description="Disordered" evidence="1">
    <location>
        <begin position="166"/>
        <end position="227"/>
    </location>
</feature>
<organism evidence="3 4">
    <name type="scientific">Serendipita indica (strain DSM 11827)</name>
    <name type="common">Root endophyte fungus</name>
    <name type="synonym">Piriformospora indica</name>
    <dbReference type="NCBI Taxonomy" id="1109443"/>
    <lineage>
        <taxon>Eukaryota</taxon>
        <taxon>Fungi</taxon>
        <taxon>Dikarya</taxon>
        <taxon>Basidiomycota</taxon>
        <taxon>Agaricomycotina</taxon>
        <taxon>Agaricomycetes</taxon>
        <taxon>Sebacinales</taxon>
        <taxon>Serendipitaceae</taxon>
        <taxon>Serendipita</taxon>
    </lineage>
</organism>
<evidence type="ECO:0000313" key="4">
    <source>
        <dbReference type="Proteomes" id="UP000007148"/>
    </source>
</evidence>
<feature type="compositionally biased region" description="Low complexity" evidence="1">
    <location>
        <begin position="304"/>
        <end position="322"/>
    </location>
</feature>
<dbReference type="AlphaFoldDB" id="G4TPA4"/>
<comment type="caution">
    <text evidence="3">The sequence shown here is derived from an EMBL/GenBank/DDBJ whole genome shotgun (WGS) entry which is preliminary data.</text>
</comment>
<accession>G4TPA4</accession>
<feature type="region of interest" description="Disordered" evidence="1">
    <location>
        <begin position="502"/>
        <end position="533"/>
    </location>
</feature>
<dbReference type="OrthoDB" id="3221364at2759"/>
<sequence>MSLNLRPPPRPRRRRRDSDQSSSSSTSSEETIVSSQTDRYGRPIAQDDVHLRAPIILAPTQINPLVEADQLDTELTSKTWRLATTGKDRLVDGRRYENALWRLWAQQRLGIRRIDGSDFDWNQLLEWNHRALLGPVVISHETAHSKEELALAYSVDATPLDYPPTATIASSTSSDGSPLTSDAYRSSYGTSSAQHISSHEPDRTSNSKFISHTHQRQQDAAAEEEQPPAWNVRSVLSYIRNASPARNLFSSSYFAPQTGPTNSHGHASSSSSSTGPGTPPAAHSYNGNVIMLEDGTLLRPCITRRVSSSSERSWSTTKSSVSPASERRQYVGGAQGRMVKFNNCVTRGAYTVERADGSREQEHALDEDDDQEDHVDERYSPPFVEEAIDEEESEHGEDEEENEETPVETPALGVLTALNNALVHLPPLPIPNWLRVPGISTPPLHASNISTPPVMSTPPVHGGNIELLPPTHLCPVAEVDERGHTVVFVPPEGMEELCEDDLVPLPPKAGEEYEDADAGRGRTLTRSNRSRSSLDLTLHPDEEDAVDEMEVKLAELGAVGAAPRRLSGSTDLTTESGDGQEKESDAQSEPEGVASRRSKRRKAKSTFILREEDEE</sequence>
<reference evidence="3 4" key="1">
    <citation type="journal article" date="2011" name="PLoS Pathog.">
        <title>Endophytic Life Strategies Decoded by Genome and Transcriptome Analyses of the Mutualistic Root Symbiont Piriformospora indica.</title>
        <authorList>
            <person name="Zuccaro A."/>
            <person name="Lahrmann U."/>
            <person name="Guldener U."/>
            <person name="Langen G."/>
            <person name="Pfiffi S."/>
            <person name="Biedenkopf D."/>
            <person name="Wong P."/>
            <person name="Samans B."/>
            <person name="Grimm C."/>
            <person name="Basiewicz M."/>
            <person name="Murat C."/>
            <person name="Martin F."/>
            <person name="Kogel K.H."/>
        </authorList>
    </citation>
    <scope>NUCLEOTIDE SEQUENCE [LARGE SCALE GENOMIC DNA]</scope>
    <source>
        <strain evidence="3 4">DSM 11827</strain>
    </source>
</reference>
<feature type="compositionally biased region" description="Low complexity" evidence="1">
    <location>
        <begin position="166"/>
        <end position="182"/>
    </location>
</feature>
<feature type="region of interest" description="Disordered" evidence="1">
    <location>
        <begin position="353"/>
        <end position="407"/>
    </location>
</feature>
<feature type="compositionally biased region" description="Acidic residues" evidence="1">
    <location>
        <begin position="386"/>
        <end position="406"/>
    </location>
</feature>
<feature type="compositionally biased region" description="Low complexity" evidence="1">
    <location>
        <begin position="522"/>
        <end position="533"/>
    </location>
</feature>
<dbReference type="Proteomes" id="UP000007148">
    <property type="component" value="Unassembled WGS sequence"/>
</dbReference>
<feature type="domain" description="Nitrogen regulatory protein areA GATA-like" evidence="2">
    <location>
        <begin position="80"/>
        <end position="106"/>
    </location>
</feature>
<dbReference type="InParanoid" id="G4TPA4"/>
<feature type="compositionally biased region" description="Acidic residues" evidence="1">
    <location>
        <begin position="365"/>
        <end position="374"/>
    </location>
</feature>
<evidence type="ECO:0000259" key="2">
    <source>
        <dbReference type="Pfam" id="PF08550"/>
    </source>
</evidence>
<evidence type="ECO:0000313" key="3">
    <source>
        <dbReference type="EMBL" id="CCA73147.1"/>
    </source>
</evidence>
<dbReference type="InterPro" id="IPR013860">
    <property type="entry name" value="AreA_GATA"/>
</dbReference>
<dbReference type="Pfam" id="PF08550">
    <property type="entry name" value="GATA_AreA"/>
    <property type="match status" value="1"/>
</dbReference>
<dbReference type="HOGENOM" id="CLU_444177_0_0_1"/>
<feature type="region of interest" description="Disordered" evidence="1">
    <location>
        <begin position="559"/>
        <end position="615"/>
    </location>
</feature>
<name>G4TPA4_SERID</name>
<feature type="region of interest" description="Disordered" evidence="1">
    <location>
        <begin position="1"/>
        <end position="39"/>
    </location>
</feature>
<feature type="compositionally biased region" description="Polar residues" evidence="1">
    <location>
        <begin position="29"/>
        <end position="38"/>
    </location>
</feature>